<accession>A0ABM4BW79</accession>
<dbReference type="SMART" id="SM00254">
    <property type="entry name" value="ShKT"/>
    <property type="match status" value="6"/>
</dbReference>
<dbReference type="Proteomes" id="UP001652625">
    <property type="component" value="Chromosome 05"/>
</dbReference>
<proteinExistence type="predicted"/>
<keyword evidence="4 8" id="KW-0378">Hydrolase</keyword>
<reference evidence="13" key="1">
    <citation type="submission" date="2025-08" db="UniProtKB">
        <authorList>
            <consortium name="RefSeq"/>
        </authorList>
    </citation>
    <scope>IDENTIFICATION</scope>
</reference>
<feature type="domain" description="ShKT" evidence="10">
    <location>
        <begin position="464"/>
        <end position="498"/>
    </location>
</feature>
<evidence type="ECO:0000256" key="6">
    <source>
        <dbReference type="ARBA" id="ARBA00023049"/>
    </source>
</evidence>
<dbReference type="InterPro" id="IPR001506">
    <property type="entry name" value="Peptidase_M12A"/>
</dbReference>
<protein>
    <recommendedName>
        <fullName evidence="9">Metalloendopeptidase</fullName>
        <ecNumber evidence="9">3.4.24.-</ecNumber>
    </recommendedName>
</protein>
<evidence type="ECO:0000313" key="12">
    <source>
        <dbReference type="Proteomes" id="UP001652625"/>
    </source>
</evidence>
<feature type="disulfide bond" evidence="7">
    <location>
        <begin position="464"/>
        <end position="498"/>
    </location>
</feature>
<evidence type="ECO:0000256" key="8">
    <source>
        <dbReference type="PROSITE-ProRule" id="PRU01211"/>
    </source>
</evidence>
<dbReference type="InterPro" id="IPR024079">
    <property type="entry name" value="MetalloPept_cat_dom_sf"/>
</dbReference>
<feature type="domain" description="ShKT" evidence="10">
    <location>
        <begin position="389"/>
        <end position="423"/>
    </location>
</feature>
<dbReference type="EC" id="3.4.24.-" evidence="9"/>
<comment type="function">
    <text evidence="1">Metalloprotease.</text>
</comment>
<dbReference type="InterPro" id="IPR003582">
    <property type="entry name" value="ShKT_dom"/>
</dbReference>
<feature type="disulfide bond" evidence="8">
    <location>
        <begin position="89"/>
        <end position="244"/>
    </location>
</feature>
<evidence type="ECO:0000256" key="9">
    <source>
        <dbReference type="RuleBase" id="RU361183"/>
    </source>
</evidence>
<gene>
    <name evidence="13" type="primary">LOC136071868</name>
</gene>
<feature type="domain" description="Peptidase M12A" evidence="11">
    <location>
        <begin position="51"/>
        <end position="245"/>
    </location>
</feature>
<feature type="binding site" evidence="8">
    <location>
        <position position="148"/>
    </location>
    <ligand>
        <name>Zn(2+)</name>
        <dbReference type="ChEBI" id="CHEBI:29105"/>
        <note>catalytic</note>
    </ligand>
</feature>
<keyword evidence="2 8" id="KW-0645">Protease</keyword>
<feature type="binding site" evidence="8">
    <location>
        <position position="142"/>
    </location>
    <ligand>
        <name>Zn(2+)</name>
        <dbReference type="ChEBI" id="CHEBI:29105"/>
        <note>catalytic</note>
    </ligand>
</feature>
<dbReference type="PROSITE" id="PS51670">
    <property type="entry name" value="SHKT"/>
    <property type="match status" value="4"/>
</dbReference>
<feature type="domain" description="ShKT" evidence="10">
    <location>
        <begin position="351"/>
        <end position="385"/>
    </location>
</feature>
<dbReference type="SMART" id="SM00235">
    <property type="entry name" value="ZnMc"/>
    <property type="match status" value="1"/>
</dbReference>
<keyword evidence="7" id="KW-1015">Disulfide bond</keyword>
<keyword evidence="3 8" id="KW-0479">Metal-binding</keyword>
<feature type="active site" evidence="8">
    <location>
        <position position="139"/>
    </location>
</feature>
<sequence length="498" mass="55849">MLSFAFTIGLLCFISYTSSNWVPEMENIKHFEGDMVLDPDQRKAVLNGYGSIIGGRWPNNVVPYEMSRINKQGQAMINQAIEQYHKHTCLKFVPRTNQREFLSFYHGDGCSSPVGYQQYRMNEISLASGCFQLGTVMHEIGHSLGFYHEQSRPDRDKYVTIVWKNIQRINGQDMSYNFNMHTLNTINSMGETYDYDSMMHYDSTAFGGGRVTILTTDKSKQNVIGQRNGFSKGDIAQLNKMYPCPGSVTPKPTQLPRCSPGQDINAECPLWAKSGYCTSANFWQSMNQLCCKSCASLSTAKPAATSALPQCTEGVDIDKECPNWAQKGFCTDPTYTKGMMRLCCKSCANECKDKDVNCEEWAITGECKKNPDWMLKTCRKSCKVCAEPCIDFDANCVAWASKGECKNNPDWMLKYCRKSCNSCPAACEDNDINCAAWASTGECKKNPDYMLSTCRKSCNACAGCVDNDMYCPDWAKTGECTKNKDYMLTACRKSCKAC</sequence>
<keyword evidence="6 8" id="KW-0482">Metalloprotease</keyword>
<dbReference type="PROSITE" id="PS51864">
    <property type="entry name" value="ASTACIN"/>
    <property type="match status" value="1"/>
</dbReference>
<dbReference type="Pfam" id="PF01549">
    <property type="entry name" value="ShK"/>
    <property type="match status" value="6"/>
</dbReference>
<comment type="cofactor">
    <cofactor evidence="8 9">
        <name>Zn(2+)</name>
        <dbReference type="ChEBI" id="CHEBI:29105"/>
    </cofactor>
    <text evidence="8 9">Binds 1 zinc ion per subunit.</text>
</comment>
<keyword evidence="9" id="KW-0732">Signal</keyword>
<evidence type="ECO:0000259" key="11">
    <source>
        <dbReference type="PROSITE" id="PS51864"/>
    </source>
</evidence>
<feature type="binding site" evidence="8">
    <location>
        <position position="138"/>
    </location>
    <ligand>
        <name>Zn(2+)</name>
        <dbReference type="ChEBI" id="CHEBI:29105"/>
        <note>catalytic</note>
    </ligand>
</feature>
<keyword evidence="5 8" id="KW-0862">Zinc</keyword>
<organism evidence="12 13">
    <name type="scientific">Hydra vulgaris</name>
    <name type="common">Hydra</name>
    <name type="synonym">Hydra attenuata</name>
    <dbReference type="NCBI Taxonomy" id="6087"/>
    <lineage>
        <taxon>Eukaryota</taxon>
        <taxon>Metazoa</taxon>
        <taxon>Cnidaria</taxon>
        <taxon>Hydrozoa</taxon>
        <taxon>Hydroidolina</taxon>
        <taxon>Anthoathecata</taxon>
        <taxon>Aplanulata</taxon>
        <taxon>Hydridae</taxon>
        <taxon>Hydra</taxon>
    </lineage>
</organism>
<comment type="caution">
    <text evidence="7">Lacks conserved residue(s) required for the propagation of feature annotation.</text>
</comment>
<keyword evidence="12" id="KW-1185">Reference proteome</keyword>
<evidence type="ECO:0000256" key="4">
    <source>
        <dbReference type="ARBA" id="ARBA00022801"/>
    </source>
</evidence>
<feature type="signal peptide" evidence="9">
    <location>
        <begin position="1"/>
        <end position="19"/>
    </location>
</feature>
<dbReference type="Pfam" id="PF01400">
    <property type="entry name" value="Astacin"/>
    <property type="match status" value="1"/>
</dbReference>
<feature type="disulfide bond" evidence="7">
    <location>
        <begin position="351"/>
        <end position="385"/>
    </location>
</feature>
<dbReference type="CDD" id="cd04280">
    <property type="entry name" value="ZnMc_astacin_like"/>
    <property type="match status" value="1"/>
</dbReference>
<dbReference type="InterPro" id="IPR034035">
    <property type="entry name" value="Astacin-like_dom"/>
</dbReference>
<evidence type="ECO:0000256" key="7">
    <source>
        <dbReference type="PROSITE-ProRule" id="PRU01005"/>
    </source>
</evidence>
<feature type="disulfide bond" evidence="7">
    <location>
        <begin position="389"/>
        <end position="423"/>
    </location>
</feature>
<evidence type="ECO:0000313" key="13">
    <source>
        <dbReference type="RefSeq" id="XP_065653482.1"/>
    </source>
</evidence>
<dbReference type="Gene3D" id="3.40.390.10">
    <property type="entry name" value="Collagenase (Catalytic Domain)"/>
    <property type="match status" value="1"/>
</dbReference>
<dbReference type="PRINTS" id="PR00480">
    <property type="entry name" value="ASTACIN"/>
</dbReference>
<evidence type="ECO:0000256" key="5">
    <source>
        <dbReference type="ARBA" id="ARBA00022833"/>
    </source>
</evidence>
<dbReference type="InterPro" id="IPR006026">
    <property type="entry name" value="Peptidase_Metallo"/>
</dbReference>
<evidence type="ECO:0000259" key="10">
    <source>
        <dbReference type="PROSITE" id="PS51670"/>
    </source>
</evidence>
<feature type="chain" id="PRO_5045013166" description="Metalloendopeptidase" evidence="9">
    <location>
        <begin position="20"/>
        <end position="498"/>
    </location>
</feature>
<dbReference type="SUPFAM" id="SSF55486">
    <property type="entry name" value="Metalloproteases ('zincins'), catalytic domain"/>
    <property type="match status" value="1"/>
</dbReference>
<dbReference type="PANTHER" id="PTHR10127:SF780">
    <property type="entry name" value="METALLOENDOPEPTIDASE"/>
    <property type="match status" value="1"/>
</dbReference>
<dbReference type="GeneID" id="136071868"/>
<dbReference type="RefSeq" id="XP_065653482.1">
    <property type="nucleotide sequence ID" value="XM_065797410.1"/>
</dbReference>
<feature type="disulfide bond" evidence="7">
    <location>
        <begin position="427"/>
        <end position="461"/>
    </location>
</feature>
<dbReference type="PANTHER" id="PTHR10127">
    <property type="entry name" value="DISCOIDIN, CUB, EGF, LAMININ , AND ZINC METALLOPROTEASE DOMAIN CONTAINING"/>
    <property type="match status" value="1"/>
</dbReference>
<evidence type="ECO:0000256" key="1">
    <source>
        <dbReference type="ARBA" id="ARBA00002657"/>
    </source>
</evidence>
<evidence type="ECO:0000256" key="2">
    <source>
        <dbReference type="ARBA" id="ARBA00022670"/>
    </source>
</evidence>
<evidence type="ECO:0000256" key="3">
    <source>
        <dbReference type="ARBA" id="ARBA00022723"/>
    </source>
</evidence>
<name>A0ABM4BW79_HYDVU</name>
<feature type="domain" description="ShKT" evidence="10">
    <location>
        <begin position="427"/>
        <end position="461"/>
    </location>
</feature>